<comment type="caution">
    <text evidence="1">The sequence shown here is derived from an EMBL/GenBank/DDBJ whole genome shotgun (WGS) entry which is preliminary data.</text>
</comment>
<keyword evidence="2" id="KW-1185">Reference proteome</keyword>
<proteinExistence type="predicted"/>
<sequence length="144" mass="16487">MRGKLFLVVHCLTVTKDLPTLDPGNSRQLAQQPVAKFLPLLTGQVEVLIEYFQWERLPAPKIPLWNVHGAVAFLQLIIDEQGKTETVVRRMDDSYTRERSYVRRSAAYGIQQRWVAVLTGRLHHHEISIHHFLSAIAYHTPAPA</sequence>
<reference evidence="1 2" key="1">
    <citation type="submission" date="2015-01" db="EMBL/GenBank/DDBJ databases">
        <title>Evolution of Trichinella species and genotypes.</title>
        <authorList>
            <person name="Korhonen P.K."/>
            <person name="Edoardo P."/>
            <person name="Giuseppe L.R."/>
            <person name="Gasser R.B."/>
        </authorList>
    </citation>
    <scope>NUCLEOTIDE SEQUENCE [LARGE SCALE GENOMIC DNA]</scope>
    <source>
        <strain evidence="1">ISS1980</strain>
    </source>
</reference>
<evidence type="ECO:0000313" key="1">
    <source>
        <dbReference type="EMBL" id="KRZ74478.1"/>
    </source>
</evidence>
<name>A0A0V1MSV2_9BILA</name>
<organism evidence="1 2">
    <name type="scientific">Trichinella papuae</name>
    <dbReference type="NCBI Taxonomy" id="268474"/>
    <lineage>
        <taxon>Eukaryota</taxon>
        <taxon>Metazoa</taxon>
        <taxon>Ecdysozoa</taxon>
        <taxon>Nematoda</taxon>
        <taxon>Enoplea</taxon>
        <taxon>Dorylaimia</taxon>
        <taxon>Trichinellida</taxon>
        <taxon>Trichinellidae</taxon>
        <taxon>Trichinella</taxon>
    </lineage>
</organism>
<protein>
    <submittedName>
        <fullName evidence="1">Uncharacterized protein</fullName>
    </submittedName>
</protein>
<dbReference type="Proteomes" id="UP000054843">
    <property type="component" value="Unassembled WGS sequence"/>
</dbReference>
<dbReference type="AlphaFoldDB" id="A0A0V1MSV2"/>
<evidence type="ECO:0000313" key="2">
    <source>
        <dbReference type="Proteomes" id="UP000054843"/>
    </source>
</evidence>
<dbReference type="EMBL" id="JYDO01000050">
    <property type="protein sequence ID" value="KRZ74478.1"/>
    <property type="molecule type" value="Genomic_DNA"/>
</dbReference>
<accession>A0A0V1MSV2</accession>
<gene>
    <name evidence="1" type="ORF">T10_12465</name>
</gene>